<keyword evidence="3" id="KW-1185">Reference proteome</keyword>
<dbReference type="EMBL" id="BMNC01000002">
    <property type="protein sequence ID" value="GGM83769.1"/>
    <property type="molecule type" value="Genomic_DNA"/>
</dbReference>
<protein>
    <submittedName>
        <fullName evidence="2">Transcriptional regulator</fullName>
    </submittedName>
</protein>
<evidence type="ECO:0000313" key="3">
    <source>
        <dbReference type="Proteomes" id="UP000597656"/>
    </source>
</evidence>
<name>A0ABQ2HJM7_9PSEU</name>
<dbReference type="Proteomes" id="UP000597656">
    <property type="component" value="Unassembled WGS sequence"/>
</dbReference>
<dbReference type="Pfam" id="PF19054">
    <property type="entry name" value="DUF5753"/>
    <property type="match status" value="1"/>
</dbReference>
<reference evidence="3" key="1">
    <citation type="journal article" date="2019" name="Int. J. Syst. Evol. Microbiol.">
        <title>The Global Catalogue of Microorganisms (GCM) 10K type strain sequencing project: providing services to taxonomists for standard genome sequencing and annotation.</title>
        <authorList>
            <consortium name="The Broad Institute Genomics Platform"/>
            <consortium name="The Broad Institute Genome Sequencing Center for Infectious Disease"/>
            <person name="Wu L."/>
            <person name="Ma J."/>
        </authorList>
    </citation>
    <scope>NUCLEOTIDE SEQUENCE [LARGE SCALE GENOMIC DNA]</scope>
    <source>
        <strain evidence="3">CGMCC 4.7319</strain>
    </source>
</reference>
<accession>A0ABQ2HJM7</accession>
<sequence>MLGWDPGKVSNIEHGKVRASEIDIVQFLGRCGRSQEFITDFLTRYRSAFDLYFVQAPDKLRTLSMAESSAESLFTYNLAHLPGLSQSKEYTQAVYEDRAVLPPDKIEAAVRFRSERTTLLRRHDRPLCTFFIHENALRLNVGGPEVMEDQLMRLLFNTHSIRVVRAASGAAGVYLAEYVLWNFEKRSTVAYAESEIAQVFVQDPSGVKDCKKIFERLDSIALSEEQSRAMVADLASRAREDHGRQLSLT</sequence>
<evidence type="ECO:0000313" key="2">
    <source>
        <dbReference type="EMBL" id="GGM83769.1"/>
    </source>
</evidence>
<gene>
    <name evidence="2" type="ORF">GCM10011609_19720</name>
</gene>
<comment type="caution">
    <text evidence="2">The sequence shown here is derived from an EMBL/GenBank/DDBJ whole genome shotgun (WGS) entry which is preliminary data.</text>
</comment>
<evidence type="ECO:0000259" key="1">
    <source>
        <dbReference type="Pfam" id="PF19054"/>
    </source>
</evidence>
<feature type="domain" description="DUF5753" evidence="1">
    <location>
        <begin position="60"/>
        <end position="232"/>
    </location>
</feature>
<proteinExistence type="predicted"/>
<organism evidence="2 3">
    <name type="scientific">Lentzea pudingi</name>
    <dbReference type="NCBI Taxonomy" id="1789439"/>
    <lineage>
        <taxon>Bacteria</taxon>
        <taxon>Bacillati</taxon>
        <taxon>Actinomycetota</taxon>
        <taxon>Actinomycetes</taxon>
        <taxon>Pseudonocardiales</taxon>
        <taxon>Pseudonocardiaceae</taxon>
        <taxon>Lentzea</taxon>
    </lineage>
</organism>
<dbReference type="InterPro" id="IPR043917">
    <property type="entry name" value="DUF5753"/>
</dbReference>